<dbReference type="InterPro" id="IPR036866">
    <property type="entry name" value="RibonucZ/Hydroxyglut_hydro"/>
</dbReference>
<dbReference type="Gene3D" id="3.60.15.10">
    <property type="entry name" value="Ribonuclease Z/Hydroxyacylglutathione hydrolase-like"/>
    <property type="match status" value="1"/>
</dbReference>
<dbReference type="Pfam" id="PF12706">
    <property type="entry name" value="Lactamase_B_2"/>
    <property type="match status" value="1"/>
</dbReference>
<dbReference type="GO" id="GO:0042781">
    <property type="term" value="F:3'-tRNA processing endoribonuclease activity"/>
    <property type="evidence" value="ECO:0007669"/>
    <property type="project" value="TreeGrafter"/>
</dbReference>
<reference evidence="2" key="1">
    <citation type="journal article" date="2014" name="Front. Microbiol.">
        <title>High frequency of phylogenetically diverse reductive dehalogenase-homologous genes in deep subseafloor sedimentary metagenomes.</title>
        <authorList>
            <person name="Kawai M."/>
            <person name="Futagami T."/>
            <person name="Toyoda A."/>
            <person name="Takaki Y."/>
            <person name="Nishi S."/>
            <person name="Hori S."/>
            <person name="Arai W."/>
            <person name="Tsubouchi T."/>
            <person name="Morono Y."/>
            <person name="Uchiyama I."/>
            <person name="Ito T."/>
            <person name="Fujiyama A."/>
            <person name="Inagaki F."/>
            <person name="Takami H."/>
        </authorList>
    </citation>
    <scope>NUCLEOTIDE SEQUENCE</scope>
    <source>
        <strain evidence="2">Expedition CK06-06</strain>
    </source>
</reference>
<dbReference type="PANTHER" id="PTHR46018:SF2">
    <property type="entry name" value="ZINC PHOSPHODIESTERASE ELAC PROTEIN 1"/>
    <property type="match status" value="1"/>
</dbReference>
<organism evidence="2">
    <name type="scientific">marine sediment metagenome</name>
    <dbReference type="NCBI Taxonomy" id="412755"/>
    <lineage>
        <taxon>unclassified sequences</taxon>
        <taxon>metagenomes</taxon>
        <taxon>ecological metagenomes</taxon>
    </lineage>
</organism>
<accession>X0ZCD7</accession>
<feature type="domain" description="Metallo-beta-lactamase" evidence="1">
    <location>
        <begin position="1"/>
        <end position="78"/>
    </location>
</feature>
<proteinExistence type="predicted"/>
<evidence type="ECO:0000313" key="2">
    <source>
        <dbReference type="EMBL" id="GAG66929.1"/>
    </source>
</evidence>
<dbReference type="AlphaFoldDB" id="X0ZCD7"/>
<dbReference type="InterPro" id="IPR001279">
    <property type="entry name" value="Metallo-B-lactamas"/>
</dbReference>
<gene>
    <name evidence="2" type="ORF">S01H4_20736</name>
</gene>
<dbReference type="EMBL" id="BART01009346">
    <property type="protein sequence ID" value="GAG66929.1"/>
    <property type="molecule type" value="Genomic_DNA"/>
</dbReference>
<sequence>CFGFRFTIYGEVAIAYSGDTTECNGLYRLLENPTPVDLAIIDATSLPKSKLGKQHLDAREAGRIAEACGVKELILTHISYRSREEIYKEAKKEYSGKLSVARDGMRWVATEDGKTFTFSP</sequence>
<protein>
    <recommendedName>
        <fullName evidence="1">Metallo-beta-lactamase domain-containing protein</fullName>
    </recommendedName>
</protein>
<name>X0ZCD7_9ZZZZ</name>
<dbReference type="SUPFAM" id="SSF56281">
    <property type="entry name" value="Metallo-hydrolase/oxidoreductase"/>
    <property type="match status" value="1"/>
</dbReference>
<dbReference type="PANTHER" id="PTHR46018">
    <property type="entry name" value="ZINC PHOSPHODIESTERASE ELAC PROTEIN 1"/>
    <property type="match status" value="1"/>
</dbReference>
<evidence type="ECO:0000259" key="1">
    <source>
        <dbReference type="Pfam" id="PF12706"/>
    </source>
</evidence>
<comment type="caution">
    <text evidence="2">The sequence shown here is derived from an EMBL/GenBank/DDBJ whole genome shotgun (WGS) entry which is preliminary data.</text>
</comment>
<feature type="non-terminal residue" evidence="2">
    <location>
        <position position="1"/>
    </location>
</feature>